<evidence type="ECO:0000313" key="3">
    <source>
        <dbReference type="Proteomes" id="UP000199004"/>
    </source>
</evidence>
<dbReference type="Pfam" id="PF19700">
    <property type="entry name" value="DUF6198"/>
    <property type="match status" value="1"/>
</dbReference>
<accession>A0A1G9XLZ7</accession>
<dbReference type="AlphaFoldDB" id="A0A1G9XLZ7"/>
<dbReference type="Proteomes" id="UP000199004">
    <property type="component" value="Unassembled WGS sequence"/>
</dbReference>
<dbReference type="PANTHER" id="PTHR40078">
    <property type="entry name" value="INTEGRAL MEMBRANE PROTEIN-RELATED"/>
    <property type="match status" value="1"/>
</dbReference>
<feature type="transmembrane region" description="Helical" evidence="1">
    <location>
        <begin position="6"/>
        <end position="26"/>
    </location>
</feature>
<dbReference type="EMBL" id="FNIC01000001">
    <property type="protein sequence ID" value="SDM97521.1"/>
    <property type="molecule type" value="Genomic_DNA"/>
</dbReference>
<evidence type="ECO:0000256" key="1">
    <source>
        <dbReference type="SAM" id="Phobius"/>
    </source>
</evidence>
<gene>
    <name evidence="2" type="ORF">SAMN05192576_1406</name>
</gene>
<dbReference type="InterPro" id="IPR038750">
    <property type="entry name" value="YczE/YyaS-like"/>
</dbReference>
<keyword evidence="3" id="KW-1185">Reference proteome</keyword>
<organism evidence="2 3">
    <name type="scientific">Nocardioides szechwanensis</name>
    <dbReference type="NCBI Taxonomy" id="1005944"/>
    <lineage>
        <taxon>Bacteria</taxon>
        <taxon>Bacillati</taxon>
        <taxon>Actinomycetota</taxon>
        <taxon>Actinomycetes</taxon>
        <taxon>Propionibacteriales</taxon>
        <taxon>Nocardioidaceae</taxon>
        <taxon>Nocardioides</taxon>
    </lineage>
</organism>
<feature type="transmembrane region" description="Helical" evidence="1">
    <location>
        <begin position="100"/>
        <end position="121"/>
    </location>
</feature>
<sequence length="200" mass="20071">MPSGRQFLLLLAGCVVLGVGVSLLLLADLGSDGYSTLVNGISLRSGLSFAVVNLLVGAALVLLAAARGVRPGPGTVVQVVLVGITVSVCLDLLSTPDELALRALLLVAAFPVLAVGIAMYLGSHTGAGPAEGAALAWDPPVPFRWSYSAVQGGGAVIGWLLGATIGVGTLAVIFLLGPAVELVSRRLHLDVHQGGPAAPD</sequence>
<keyword evidence="1" id="KW-0812">Transmembrane</keyword>
<proteinExistence type="predicted"/>
<evidence type="ECO:0000313" key="2">
    <source>
        <dbReference type="EMBL" id="SDM97521.1"/>
    </source>
</evidence>
<feature type="transmembrane region" description="Helical" evidence="1">
    <location>
        <begin position="47"/>
        <end position="69"/>
    </location>
</feature>
<protein>
    <submittedName>
        <fullName evidence="2">Uncharacterized membrane protein YczE</fullName>
    </submittedName>
</protein>
<keyword evidence="1" id="KW-0472">Membrane</keyword>
<dbReference type="PANTHER" id="PTHR40078:SF1">
    <property type="entry name" value="INTEGRAL MEMBRANE PROTEIN"/>
    <property type="match status" value="1"/>
</dbReference>
<reference evidence="2 3" key="1">
    <citation type="submission" date="2016-10" db="EMBL/GenBank/DDBJ databases">
        <authorList>
            <person name="de Groot N.N."/>
        </authorList>
    </citation>
    <scope>NUCLEOTIDE SEQUENCE [LARGE SCALE GENOMIC DNA]</scope>
    <source>
        <strain evidence="2 3">CGMCC 1.11147</strain>
    </source>
</reference>
<keyword evidence="1" id="KW-1133">Transmembrane helix</keyword>
<dbReference type="STRING" id="1005944.SAMN05192576_1406"/>
<name>A0A1G9XLZ7_9ACTN</name>
<feature type="transmembrane region" description="Helical" evidence="1">
    <location>
        <begin position="156"/>
        <end position="176"/>
    </location>
</feature>